<protein>
    <submittedName>
        <fullName evidence="2">Uncharacterized protein</fullName>
    </submittedName>
</protein>
<evidence type="ECO:0000313" key="2">
    <source>
        <dbReference type="EMBL" id="GFR43602.1"/>
    </source>
</evidence>
<organism evidence="2 3">
    <name type="scientific">Astrephomene gubernaculifera</name>
    <dbReference type="NCBI Taxonomy" id="47775"/>
    <lineage>
        <taxon>Eukaryota</taxon>
        <taxon>Viridiplantae</taxon>
        <taxon>Chlorophyta</taxon>
        <taxon>core chlorophytes</taxon>
        <taxon>Chlorophyceae</taxon>
        <taxon>CS clade</taxon>
        <taxon>Chlamydomonadales</taxon>
        <taxon>Astrephomenaceae</taxon>
        <taxon>Astrephomene</taxon>
    </lineage>
</organism>
<feature type="compositionally biased region" description="Low complexity" evidence="1">
    <location>
        <begin position="354"/>
        <end position="403"/>
    </location>
</feature>
<name>A0AAD3DNA2_9CHLO</name>
<accession>A0AAD3DNA2</accession>
<keyword evidence="3" id="KW-1185">Reference proteome</keyword>
<dbReference type="AlphaFoldDB" id="A0AAD3DNA2"/>
<reference evidence="2 3" key="1">
    <citation type="journal article" date="2021" name="Sci. Rep.">
        <title>Genome sequencing of the multicellular alga Astrephomene provides insights into convergent evolution of germ-soma differentiation.</title>
        <authorList>
            <person name="Yamashita S."/>
            <person name="Yamamoto K."/>
            <person name="Matsuzaki R."/>
            <person name="Suzuki S."/>
            <person name="Yamaguchi H."/>
            <person name="Hirooka S."/>
            <person name="Minakuchi Y."/>
            <person name="Miyagishima S."/>
            <person name="Kawachi M."/>
            <person name="Toyoda A."/>
            <person name="Nozaki H."/>
        </authorList>
    </citation>
    <scope>NUCLEOTIDE SEQUENCE [LARGE SCALE GENOMIC DNA]</scope>
    <source>
        <strain evidence="2 3">NIES-4017</strain>
    </source>
</reference>
<feature type="compositionally biased region" description="Low complexity" evidence="1">
    <location>
        <begin position="411"/>
        <end position="431"/>
    </location>
</feature>
<dbReference type="PANTHER" id="PTHR47026:SF2">
    <property type="entry name" value="FLAGELLAR ASSOCIATED PROTEIN"/>
    <property type="match status" value="1"/>
</dbReference>
<dbReference type="PANTHER" id="PTHR47026">
    <property type="entry name" value="PIGMENTOSA GTPASE REGULATOR-LIKE PROTEIN, PUTATIVE-RELATED"/>
    <property type="match status" value="1"/>
</dbReference>
<comment type="caution">
    <text evidence="2">The sequence shown here is derived from an EMBL/GenBank/DDBJ whole genome shotgun (WGS) entry which is preliminary data.</text>
</comment>
<feature type="region of interest" description="Disordered" evidence="1">
    <location>
        <begin position="278"/>
        <end position="431"/>
    </location>
</feature>
<dbReference type="EMBL" id="BMAR01000006">
    <property type="protein sequence ID" value="GFR43602.1"/>
    <property type="molecule type" value="Genomic_DNA"/>
</dbReference>
<proteinExistence type="predicted"/>
<dbReference type="Proteomes" id="UP001054857">
    <property type="component" value="Unassembled WGS sequence"/>
</dbReference>
<evidence type="ECO:0000256" key="1">
    <source>
        <dbReference type="SAM" id="MobiDB-lite"/>
    </source>
</evidence>
<sequence>MNFWYSPLLETQLNTTSQLPAELLSAVTAPCRTTAELEAVRAKAKTLAHYDLAGAAHDALLSRKQQQAGEAIRTLRKGHRQQLKQHGDAAADTHAAVASMWGAQLDHLRSQAAAALMDLQDKHEDALQKLRLKQVDRAYYPGIRPQQRNTELLNLRRSEAVLASKNDFAGASRIKSRADQLAEAEAAEAHRAWLLRCHGEEERLLEVQRREMEGLRRRWDARLRDVEAARDCDLEQLGRKIKVNTTNQQRDFTRERKHVEAALRGCMLNTRTTMALLAASQPPPERPTTAPLLTALRSPSETSRTDAASRPGSAYLGPSSGSKGTPVRTSGKEPATTLSVRFAPTPVREAWSERSGSSTSTSSTPRPQTPPLLQGPGSPASAPLGGEPAAAHAEQAAASEPLSPAAPPTAPSSAAVGSGTTSGATGSGSSALTEAAVKAINQATGVQTAGAKRVGGSTHS</sequence>
<evidence type="ECO:0000313" key="3">
    <source>
        <dbReference type="Proteomes" id="UP001054857"/>
    </source>
</evidence>
<feature type="compositionally biased region" description="Polar residues" evidence="1">
    <location>
        <begin position="297"/>
        <end position="306"/>
    </location>
</feature>
<feature type="non-terminal residue" evidence="2">
    <location>
        <position position="460"/>
    </location>
</feature>
<gene>
    <name evidence="2" type="ORF">Agub_g4699</name>
</gene>